<proteinExistence type="predicted"/>
<dbReference type="Proteomes" id="UP000230732">
    <property type="component" value="Unassembled WGS sequence"/>
</dbReference>
<accession>A0A2M7Q6A4</accession>
<evidence type="ECO:0000313" key="1">
    <source>
        <dbReference type="EMBL" id="PIY58605.1"/>
    </source>
</evidence>
<gene>
    <name evidence="1" type="ORF">COY98_01305</name>
</gene>
<dbReference type="EMBL" id="PFKX01000027">
    <property type="protein sequence ID" value="PIY58605.1"/>
    <property type="molecule type" value="Genomic_DNA"/>
</dbReference>
<protein>
    <submittedName>
        <fullName evidence="1">Uncharacterized protein</fullName>
    </submittedName>
</protein>
<reference evidence="2" key="1">
    <citation type="submission" date="2017-09" db="EMBL/GenBank/DDBJ databases">
        <title>Depth-based differentiation of microbial function through sediment-hosted aquifers and enrichment of novel symbionts in the deep terrestrial subsurface.</title>
        <authorList>
            <person name="Probst A.J."/>
            <person name="Ladd B."/>
            <person name="Jarett J.K."/>
            <person name="Geller-Mcgrath D.E."/>
            <person name="Sieber C.M.K."/>
            <person name="Emerson J.B."/>
            <person name="Anantharaman K."/>
            <person name="Thomas B.C."/>
            <person name="Malmstrom R."/>
            <person name="Stieglmeier M."/>
            <person name="Klingl A."/>
            <person name="Woyke T."/>
            <person name="Ryan C.M."/>
            <person name="Banfield J.F."/>
        </authorList>
    </citation>
    <scope>NUCLEOTIDE SEQUENCE [LARGE SCALE GENOMIC DNA]</scope>
</reference>
<sequence>MGWILNLECIILNEEQIGVIARYKAIQFNKLKKIKKNRTIVRFFFYGAEYNYFFSRYFGAEDQG</sequence>
<evidence type="ECO:0000313" key="2">
    <source>
        <dbReference type="Proteomes" id="UP000230732"/>
    </source>
</evidence>
<name>A0A2M7Q6A4_9BACT</name>
<organism evidence="1 2">
    <name type="scientific">Candidatus Yonathbacteria bacterium CG_4_10_14_0_8_um_filter_43_17</name>
    <dbReference type="NCBI Taxonomy" id="1975099"/>
    <lineage>
        <taxon>Bacteria</taxon>
        <taxon>Candidatus Yonathiibacteriota</taxon>
    </lineage>
</organism>
<comment type="caution">
    <text evidence="1">The sequence shown here is derived from an EMBL/GenBank/DDBJ whole genome shotgun (WGS) entry which is preliminary data.</text>
</comment>
<dbReference type="AlphaFoldDB" id="A0A2M7Q6A4"/>